<accession>A0A6J6TWZ9</accession>
<dbReference type="AlphaFoldDB" id="A0A6J6TWZ9"/>
<name>A0A6J6TWZ9_9ZZZZ</name>
<dbReference type="EMBL" id="CAEZZK010000020">
    <property type="protein sequence ID" value="CAB4751646.1"/>
    <property type="molecule type" value="Genomic_DNA"/>
</dbReference>
<organism evidence="1">
    <name type="scientific">freshwater metagenome</name>
    <dbReference type="NCBI Taxonomy" id="449393"/>
    <lineage>
        <taxon>unclassified sequences</taxon>
        <taxon>metagenomes</taxon>
        <taxon>ecological metagenomes</taxon>
    </lineage>
</organism>
<gene>
    <name evidence="1" type="ORF">UFOPK2855_00188</name>
</gene>
<evidence type="ECO:0000313" key="1">
    <source>
        <dbReference type="EMBL" id="CAB4751646.1"/>
    </source>
</evidence>
<reference evidence="1" key="1">
    <citation type="submission" date="2020-05" db="EMBL/GenBank/DDBJ databases">
        <authorList>
            <person name="Chiriac C."/>
            <person name="Salcher M."/>
            <person name="Ghai R."/>
            <person name="Kavagutti S V."/>
        </authorList>
    </citation>
    <scope>NUCLEOTIDE SEQUENCE</scope>
</reference>
<sequence length="100" mass="10579">MLSNVAPLNSVAEKIAGDDACVDCVDCVDRVDRVACVDSVAGVACSKVFDGSVCFAESEPQPTTVSIKMEAKICPLSFNDLFTLTRVTHLGRNNLRSAVA</sequence>
<protein>
    <submittedName>
        <fullName evidence="1">Unannotated protein</fullName>
    </submittedName>
</protein>
<proteinExistence type="predicted"/>